<keyword evidence="4" id="KW-1015">Disulfide bond</keyword>
<dbReference type="InterPro" id="IPR036249">
    <property type="entry name" value="Thioredoxin-like_sf"/>
</dbReference>
<proteinExistence type="inferred from homology"/>
<evidence type="ECO:0000256" key="3">
    <source>
        <dbReference type="ARBA" id="ARBA00023002"/>
    </source>
</evidence>
<evidence type="ECO:0000256" key="1">
    <source>
        <dbReference type="ARBA" id="ARBA00005791"/>
    </source>
</evidence>
<feature type="domain" description="Thioredoxin" evidence="7">
    <location>
        <begin position="60"/>
        <end position="286"/>
    </location>
</feature>
<accession>A0A2G9ZAE6</accession>
<evidence type="ECO:0000259" key="7">
    <source>
        <dbReference type="PROSITE" id="PS51352"/>
    </source>
</evidence>
<keyword evidence="6" id="KW-0812">Transmembrane</keyword>
<comment type="similarity">
    <text evidence="1">Belongs to the thioredoxin family. DsbA subfamily.</text>
</comment>
<feature type="transmembrane region" description="Helical" evidence="6">
    <location>
        <begin position="27"/>
        <end position="48"/>
    </location>
</feature>
<protein>
    <recommendedName>
        <fullName evidence="7">Thioredoxin domain-containing protein</fullName>
    </recommendedName>
</protein>
<dbReference type="Gene3D" id="3.40.30.10">
    <property type="entry name" value="Glutaredoxin"/>
    <property type="match status" value="1"/>
</dbReference>
<dbReference type="PANTHER" id="PTHR13887:SF14">
    <property type="entry name" value="DISULFIDE BOND FORMATION PROTEIN D"/>
    <property type="match status" value="1"/>
</dbReference>
<evidence type="ECO:0000313" key="9">
    <source>
        <dbReference type="Proteomes" id="UP000228812"/>
    </source>
</evidence>
<dbReference type="InterPro" id="IPR013766">
    <property type="entry name" value="Thioredoxin_domain"/>
</dbReference>
<evidence type="ECO:0000256" key="2">
    <source>
        <dbReference type="ARBA" id="ARBA00022729"/>
    </source>
</evidence>
<organism evidence="8 9">
    <name type="scientific">Candidatus Jorgensenbacteria bacterium CG23_combo_of_CG06-09_8_20_14_all_54_14</name>
    <dbReference type="NCBI Taxonomy" id="1974595"/>
    <lineage>
        <taxon>Bacteria</taxon>
        <taxon>Candidatus Joergenseniibacteriota</taxon>
    </lineage>
</organism>
<dbReference type="EMBL" id="PCRZ01000010">
    <property type="protein sequence ID" value="PIP30104.1"/>
    <property type="molecule type" value="Genomic_DNA"/>
</dbReference>
<evidence type="ECO:0000256" key="4">
    <source>
        <dbReference type="ARBA" id="ARBA00023157"/>
    </source>
</evidence>
<dbReference type="Pfam" id="PF13462">
    <property type="entry name" value="Thioredoxin_4"/>
    <property type="match status" value="1"/>
</dbReference>
<keyword evidence="6" id="KW-1133">Transmembrane helix</keyword>
<dbReference type="AlphaFoldDB" id="A0A2G9ZAE6"/>
<dbReference type="InterPro" id="IPR012336">
    <property type="entry name" value="Thioredoxin-like_fold"/>
</dbReference>
<evidence type="ECO:0000256" key="6">
    <source>
        <dbReference type="SAM" id="Phobius"/>
    </source>
</evidence>
<dbReference type="PANTHER" id="PTHR13887">
    <property type="entry name" value="GLUTATHIONE S-TRANSFERASE KAPPA"/>
    <property type="match status" value="1"/>
</dbReference>
<gene>
    <name evidence="8" type="ORF">COX26_00435</name>
</gene>
<dbReference type="GO" id="GO:0016491">
    <property type="term" value="F:oxidoreductase activity"/>
    <property type="evidence" value="ECO:0007669"/>
    <property type="project" value="UniProtKB-KW"/>
</dbReference>
<sequence length="287" mass="31057">MGSVDFRSFLVIMNVMEPISEKPKRDFLLPASILISALIVSLALVYNVGKRAEKGPESVSAGVASAPALEKVRAVNQDDHLRGKKDAPIVVVEFSDLECPYCKILHKTIQEVVAGYGDDVALVFRHFPLDELHQKARHEAEAAECANELGGSDKFWAYLDRLFAVTPSNNGLDPAELPRIAEYVGLPKGNFASCLSSGKYAARIQADEEEGMAAGVRGTPYSVLLLRNEASAGAKDFITATNSEIAQQLPPGSPPTLFVAADGKRVSMNGALPYELVKQVFDKLLNR</sequence>
<dbReference type="PROSITE" id="PS51352">
    <property type="entry name" value="THIOREDOXIN_2"/>
    <property type="match status" value="1"/>
</dbReference>
<keyword evidence="6" id="KW-0472">Membrane</keyword>
<evidence type="ECO:0000313" key="8">
    <source>
        <dbReference type="EMBL" id="PIP30104.1"/>
    </source>
</evidence>
<comment type="caution">
    <text evidence="8">The sequence shown here is derived from an EMBL/GenBank/DDBJ whole genome shotgun (WGS) entry which is preliminary data.</text>
</comment>
<reference evidence="8 9" key="1">
    <citation type="submission" date="2017-09" db="EMBL/GenBank/DDBJ databases">
        <title>Depth-based differentiation of microbial function through sediment-hosted aquifers and enrichment of novel symbionts in the deep terrestrial subsurface.</title>
        <authorList>
            <person name="Probst A.J."/>
            <person name="Ladd B."/>
            <person name="Jarett J.K."/>
            <person name="Geller-Mcgrath D.E."/>
            <person name="Sieber C.M."/>
            <person name="Emerson J.B."/>
            <person name="Anantharaman K."/>
            <person name="Thomas B.C."/>
            <person name="Malmstrom R."/>
            <person name="Stieglmeier M."/>
            <person name="Klingl A."/>
            <person name="Woyke T."/>
            <person name="Ryan C.M."/>
            <person name="Banfield J.F."/>
        </authorList>
    </citation>
    <scope>NUCLEOTIDE SEQUENCE [LARGE SCALE GENOMIC DNA]</scope>
    <source>
        <strain evidence="8">CG23_combo_of_CG06-09_8_20_14_all_54_14</strain>
    </source>
</reference>
<dbReference type="Proteomes" id="UP000228812">
    <property type="component" value="Unassembled WGS sequence"/>
</dbReference>
<name>A0A2G9ZAE6_9BACT</name>
<keyword evidence="2" id="KW-0732">Signal</keyword>
<keyword evidence="5" id="KW-0676">Redox-active center</keyword>
<dbReference type="CDD" id="cd02972">
    <property type="entry name" value="DsbA_family"/>
    <property type="match status" value="1"/>
</dbReference>
<keyword evidence="3" id="KW-0560">Oxidoreductase</keyword>
<dbReference type="SUPFAM" id="SSF52833">
    <property type="entry name" value="Thioredoxin-like"/>
    <property type="match status" value="1"/>
</dbReference>
<evidence type="ECO:0000256" key="5">
    <source>
        <dbReference type="ARBA" id="ARBA00023284"/>
    </source>
</evidence>